<feature type="chain" id="PRO_5040430738" evidence="1">
    <location>
        <begin position="22"/>
        <end position="132"/>
    </location>
</feature>
<protein>
    <submittedName>
        <fullName evidence="2">Uncharacterized protein</fullName>
    </submittedName>
</protein>
<dbReference type="RefSeq" id="XP_041154017.1">
    <property type="nucleotide sequence ID" value="XM_041295964.1"/>
</dbReference>
<name>A0A9P7ACK6_9AGAM</name>
<evidence type="ECO:0000313" key="3">
    <source>
        <dbReference type="Proteomes" id="UP000719766"/>
    </source>
</evidence>
<dbReference type="GeneID" id="64589728"/>
<dbReference type="EMBL" id="JABBWE010000090">
    <property type="protein sequence ID" value="KAG1786589.1"/>
    <property type="molecule type" value="Genomic_DNA"/>
</dbReference>
<gene>
    <name evidence="2" type="ORF">HD556DRAFT_1041167</name>
</gene>
<reference evidence="2" key="1">
    <citation type="journal article" date="2020" name="New Phytol.">
        <title>Comparative genomics reveals dynamic genome evolution in host specialist ectomycorrhizal fungi.</title>
        <authorList>
            <person name="Lofgren L.A."/>
            <person name="Nguyen N.H."/>
            <person name="Vilgalys R."/>
            <person name="Ruytinx J."/>
            <person name="Liao H.L."/>
            <person name="Branco S."/>
            <person name="Kuo A."/>
            <person name="LaButti K."/>
            <person name="Lipzen A."/>
            <person name="Andreopoulos W."/>
            <person name="Pangilinan J."/>
            <person name="Riley R."/>
            <person name="Hundley H."/>
            <person name="Na H."/>
            <person name="Barry K."/>
            <person name="Grigoriev I.V."/>
            <person name="Stajich J.E."/>
            <person name="Kennedy P.G."/>
        </authorList>
    </citation>
    <scope>NUCLEOTIDE SEQUENCE</scope>
    <source>
        <strain evidence="2">S12</strain>
    </source>
</reference>
<proteinExistence type="predicted"/>
<feature type="signal peptide" evidence="1">
    <location>
        <begin position="1"/>
        <end position="21"/>
    </location>
</feature>
<organism evidence="2 3">
    <name type="scientific">Suillus plorans</name>
    <dbReference type="NCBI Taxonomy" id="116603"/>
    <lineage>
        <taxon>Eukaryota</taxon>
        <taxon>Fungi</taxon>
        <taxon>Dikarya</taxon>
        <taxon>Basidiomycota</taxon>
        <taxon>Agaricomycotina</taxon>
        <taxon>Agaricomycetes</taxon>
        <taxon>Agaricomycetidae</taxon>
        <taxon>Boletales</taxon>
        <taxon>Suillineae</taxon>
        <taxon>Suillaceae</taxon>
        <taxon>Suillus</taxon>
    </lineage>
</organism>
<dbReference type="OrthoDB" id="2339190at2759"/>
<dbReference type="AlphaFoldDB" id="A0A9P7ACK6"/>
<comment type="caution">
    <text evidence="2">The sequence shown here is derived from an EMBL/GenBank/DDBJ whole genome shotgun (WGS) entry which is preliminary data.</text>
</comment>
<accession>A0A9P7ACK6</accession>
<dbReference type="Proteomes" id="UP000719766">
    <property type="component" value="Unassembled WGS sequence"/>
</dbReference>
<sequence length="132" mass="14098">MFSIVTIFSIFSAFLLAFSTAAPVHPVELLAWSPTILSPTPLTSWPRGSTQTVTWATDNVPAEKMNSTGLLLLGYLENDSENLDIKHPLAVDFPIISGKVTFTVSGNATVRSNAIVVLFGDSGNASPEFSIV</sequence>
<evidence type="ECO:0000313" key="2">
    <source>
        <dbReference type="EMBL" id="KAG1786589.1"/>
    </source>
</evidence>
<keyword evidence="1" id="KW-0732">Signal</keyword>
<keyword evidence="3" id="KW-1185">Reference proteome</keyword>
<evidence type="ECO:0000256" key="1">
    <source>
        <dbReference type="SAM" id="SignalP"/>
    </source>
</evidence>